<protein>
    <submittedName>
        <fullName evidence="2">Collagen-like protein</fullName>
    </submittedName>
</protein>
<keyword evidence="3" id="KW-1185">Reference proteome</keyword>
<sequence>MRSLAVFALFCSSLACADATVVVAPHTLLRLPATTGLLVLDRLEVGHAGALLIPSTVNELRVGELLLGQDARIGIAPSAEEFRLEARHAELAAGSQISARGATGTAQKPATAGRNLSVRLEQASLSNLTLDVRGGVGAPGFAGLDGGSGHAGGCLWGQVARGADGQNGADGQSGGAGGQVRLEVPADFPADSVKVRLDGGAGGEGGMAGQGGRGSSGKGCLLYRTEGARDGRAGQAGHAGAQGGEGSFKLVRFAPAAPQ</sequence>
<feature type="signal peptide" evidence="1">
    <location>
        <begin position="1"/>
        <end position="17"/>
    </location>
</feature>
<evidence type="ECO:0000313" key="2">
    <source>
        <dbReference type="EMBL" id="MBM7060501.1"/>
    </source>
</evidence>
<evidence type="ECO:0000313" key="3">
    <source>
        <dbReference type="Proteomes" id="UP000717995"/>
    </source>
</evidence>
<reference evidence="2 3" key="1">
    <citation type="submission" date="2021-02" db="EMBL/GenBank/DDBJ databases">
        <authorList>
            <person name="Lee D.-H."/>
        </authorList>
    </citation>
    <scope>NUCLEOTIDE SEQUENCE [LARGE SCALE GENOMIC DNA]</scope>
    <source>
        <strain evidence="2 3">UL073</strain>
    </source>
</reference>
<feature type="chain" id="PRO_5046897128" evidence="1">
    <location>
        <begin position="18"/>
        <end position="259"/>
    </location>
</feature>
<organism evidence="2 3">
    <name type="scientific">Zestomonas insulae</name>
    <dbReference type="NCBI Taxonomy" id="2809017"/>
    <lineage>
        <taxon>Bacteria</taxon>
        <taxon>Pseudomonadati</taxon>
        <taxon>Pseudomonadota</taxon>
        <taxon>Gammaproteobacteria</taxon>
        <taxon>Pseudomonadales</taxon>
        <taxon>Pseudomonadaceae</taxon>
        <taxon>Zestomonas</taxon>
    </lineage>
</organism>
<dbReference type="RefSeq" id="WP_204915619.1">
    <property type="nucleotide sequence ID" value="NZ_JAFEUP010000002.1"/>
</dbReference>
<dbReference type="EMBL" id="JAFEUP010000002">
    <property type="protein sequence ID" value="MBM7060501.1"/>
    <property type="molecule type" value="Genomic_DNA"/>
</dbReference>
<comment type="caution">
    <text evidence="2">The sequence shown here is derived from an EMBL/GenBank/DDBJ whole genome shotgun (WGS) entry which is preliminary data.</text>
</comment>
<gene>
    <name evidence="2" type="ORF">JQX08_07255</name>
</gene>
<proteinExistence type="predicted"/>
<dbReference type="Proteomes" id="UP000717995">
    <property type="component" value="Unassembled WGS sequence"/>
</dbReference>
<dbReference type="PROSITE" id="PS51257">
    <property type="entry name" value="PROKAR_LIPOPROTEIN"/>
    <property type="match status" value="1"/>
</dbReference>
<evidence type="ECO:0000256" key="1">
    <source>
        <dbReference type="SAM" id="SignalP"/>
    </source>
</evidence>
<keyword evidence="1" id="KW-0732">Signal</keyword>
<name>A0ABS2IBM2_9GAMM</name>
<accession>A0ABS2IBM2</accession>